<keyword evidence="1" id="KW-1133">Transmembrane helix</keyword>
<dbReference type="STRING" id="537011.PREVCOP_06401"/>
<protein>
    <submittedName>
        <fullName evidence="2">Uncharacterized protein</fullName>
    </submittedName>
</protein>
<evidence type="ECO:0000313" key="3">
    <source>
        <dbReference type="Proteomes" id="UP000004477"/>
    </source>
</evidence>
<dbReference type="HOGENOM" id="CLU_2992855_0_0_10"/>
<accession>D1PGN6</accession>
<dbReference type="EMBL" id="ACBX02000045">
    <property type="protein sequence ID" value="EFB34153.1"/>
    <property type="molecule type" value="Genomic_DNA"/>
</dbReference>
<sequence>MVLHTIFPSHYVRFFFFLSSFPCFFFLFSKIANRVFAVFDNIFSSFFLILRPKISTL</sequence>
<dbReference type="AlphaFoldDB" id="D1PGN6"/>
<reference evidence="2" key="1">
    <citation type="submission" date="2009-11" db="EMBL/GenBank/DDBJ databases">
        <authorList>
            <person name="Weinstock G."/>
            <person name="Sodergren E."/>
            <person name="Clifton S."/>
            <person name="Fulton L."/>
            <person name="Fulton B."/>
            <person name="Courtney L."/>
            <person name="Fronick C."/>
            <person name="Harrison M."/>
            <person name="Strong C."/>
            <person name="Farmer C."/>
            <person name="Delahaunty K."/>
            <person name="Markovic C."/>
            <person name="Hall O."/>
            <person name="Minx P."/>
            <person name="Tomlinson C."/>
            <person name="Mitreva M."/>
            <person name="Nelson J."/>
            <person name="Hou S."/>
            <person name="Wollam A."/>
            <person name="Pepin K.H."/>
            <person name="Johnson M."/>
            <person name="Bhonagiri V."/>
            <person name="Nash W.E."/>
            <person name="Warren W."/>
            <person name="Chinwalla A."/>
            <person name="Mardis E.R."/>
            <person name="Wilson R.K."/>
        </authorList>
    </citation>
    <scope>NUCLEOTIDE SEQUENCE [LARGE SCALE GENOMIC DNA]</scope>
    <source>
        <strain evidence="2">DSM 18205</strain>
    </source>
</reference>
<gene>
    <name evidence="2" type="ORF">PREVCOP_06401</name>
</gene>
<proteinExistence type="predicted"/>
<dbReference type="Proteomes" id="UP000004477">
    <property type="component" value="Unassembled WGS sequence"/>
</dbReference>
<keyword evidence="1" id="KW-0812">Transmembrane</keyword>
<keyword evidence="3" id="KW-1185">Reference proteome</keyword>
<keyword evidence="1" id="KW-0472">Membrane</keyword>
<organism evidence="2 3">
    <name type="scientific">Segatella copri DSM 18205</name>
    <dbReference type="NCBI Taxonomy" id="537011"/>
    <lineage>
        <taxon>Bacteria</taxon>
        <taxon>Pseudomonadati</taxon>
        <taxon>Bacteroidota</taxon>
        <taxon>Bacteroidia</taxon>
        <taxon>Bacteroidales</taxon>
        <taxon>Prevotellaceae</taxon>
        <taxon>Segatella</taxon>
    </lineage>
</organism>
<feature type="transmembrane region" description="Helical" evidence="1">
    <location>
        <begin position="12"/>
        <end position="28"/>
    </location>
</feature>
<dbReference type="PaxDb" id="537011-PREVCOP_06401"/>
<evidence type="ECO:0000256" key="1">
    <source>
        <dbReference type="SAM" id="Phobius"/>
    </source>
</evidence>
<name>D1PGN6_9BACT</name>
<comment type="caution">
    <text evidence="2">The sequence shown here is derived from an EMBL/GenBank/DDBJ whole genome shotgun (WGS) entry which is preliminary data.</text>
</comment>
<evidence type="ECO:0000313" key="2">
    <source>
        <dbReference type="EMBL" id="EFB34153.1"/>
    </source>
</evidence>